<dbReference type="GO" id="GO:0009317">
    <property type="term" value="C:acetyl-CoA carboxylase complex"/>
    <property type="evidence" value="ECO:0007669"/>
    <property type="project" value="InterPro"/>
</dbReference>
<sequence>MNLNYLDFEQPIAELQQKIEELRFATTGSGVNLTEEISRLEGKSRQLTEQVFAKLTPWQVAQVARHPQRPYALDYVKTLFTEWDELHGDRHFSDDPSIVGGVARLEGRAVVVIGQQKGRDAKERVYRNFGMPKPEGYRKALRLMKLAEKFNLPVLTFIDTPGAYPGIDAEERNQSEAIARNLFELSKLRTPVLATVIGEGGSGGALAIGVADHIMMLQYSIYSVISPEGCASILFKDAARAPEAAEAMRITATDLYEHKLVDEIVPEPLGGAHRDMAATMATVRQKLTANLERLRHTPMTKLMAARYQRLMAYGSYDTLH</sequence>
<dbReference type="PANTHER" id="PTHR42853:SF3">
    <property type="entry name" value="ACETYL-COENZYME A CARBOXYLASE CARBOXYL TRANSFERASE SUBUNIT ALPHA, CHLOROPLASTIC"/>
    <property type="match status" value="1"/>
</dbReference>
<comment type="catalytic activity">
    <reaction evidence="9 10">
        <text>N(6)-carboxybiotinyl-L-lysyl-[protein] + acetyl-CoA = N(6)-biotinyl-L-lysyl-[protein] + malonyl-CoA</text>
        <dbReference type="Rhea" id="RHEA:54728"/>
        <dbReference type="Rhea" id="RHEA-COMP:10505"/>
        <dbReference type="Rhea" id="RHEA-COMP:10506"/>
        <dbReference type="ChEBI" id="CHEBI:57288"/>
        <dbReference type="ChEBI" id="CHEBI:57384"/>
        <dbReference type="ChEBI" id="CHEBI:83144"/>
        <dbReference type="ChEBI" id="CHEBI:83145"/>
        <dbReference type="EC" id="2.1.3.15"/>
    </reaction>
</comment>
<keyword evidence="7 10" id="KW-0443">Lipid metabolism</keyword>
<comment type="subcellular location">
    <subcellularLocation>
        <location evidence="10">Cytoplasm</location>
    </subcellularLocation>
</comment>
<comment type="similarity">
    <text evidence="10">Belongs to the AccA family.</text>
</comment>
<accession>A0A6M2BNB6</accession>
<organism evidence="12 13">
    <name type="scientific">Solimonas terrae</name>
    <dbReference type="NCBI Taxonomy" id="1396819"/>
    <lineage>
        <taxon>Bacteria</taxon>
        <taxon>Pseudomonadati</taxon>
        <taxon>Pseudomonadota</taxon>
        <taxon>Gammaproteobacteria</taxon>
        <taxon>Nevskiales</taxon>
        <taxon>Nevskiaceae</taxon>
        <taxon>Solimonas</taxon>
    </lineage>
</organism>
<dbReference type="GO" id="GO:0003989">
    <property type="term" value="F:acetyl-CoA carboxylase activity"/>
    <property type="evidence" value="ECO:0007669"/>
    <property type="project" value="InterPro"/>
</dbReference>
<evidence type="ECO:0000256" key="8">
    <source>
        <dbReference type="ARBA" id="ARBA00023160"/>
    </source>
</evidence>
<dbReference type="Gene3D" id="3.90.226.10">
    <property type="entry name" value="2-enoyl-CoA Hydratase, Chain A, domain 1"/>
    <property type="match status" value="1"/>
</dbReference>
<dbReference type="PROSITE" id="PS50989">
    <property type="entry name" value="COA_CT_CTER"/>
    <property type="match status" value="1"/>
</dbReference>
<evidence type="ECO:0000256" key="10">
    <source>
        <dbReference type="HAMAP-Rule" id="MF_00823"/>
    </source>
</evidence>
<dbReference type="GO" id="GO:0005524">
    <property type="term" value="F:ATP binding"/>
    <property type="evidence" value="ECO:0007669"/>
    <property type="project" value="UniProtKB-KW"/>
</dbReference>
<dbReference type="HAMAP" id="MF_00823">
    <property type="entry name" value="AcetylCoA_CT_alpha"/>
    <property type="match status" value="1"/>
</dbReference>
<keyword evidence="12" id="KW-0436">Ligase</keyword>
<comment type="function">
    <text evidence="10">Component of the acetyl coenzyme A carboxylase (ACC) complex. First, biotin carboxylase catalyzes the carboxylation of biotin on its carrier protein (BCCP) and then the CO(2) group is transferred by the carboxyltransferase to acetyl-CoA to form malonyl-CoA.</text>
</comment>
<dbReference type="InterPro" id="IPR029045">
    <property type="entry name" value="ClpP/crotonase-like_dom_sf"/>
</dbReference>
<keyword evidence="2 10" id="KW-0444">Lipid biosynthesis</keyword>
<evidence type="ECO:0000256" key="7">
    <source>
        <dbReference type="ARBA" id="ARBA00023098"/>
    </source>
</evidence>
<dbReference type="EC" id="2.1.3.15" evidence="10"/>
<proteinExistence type="inferred from homology"/>
<keyword evidence="3 10" id="KW-0808">Transferase</keyword>
<dbReference type="NCBIfam" id="NF004344">
    <property type="entry name" value="PRK05724.1"/>
    <property type="match status" value="1"/>
</dbReference>
<dbReference type="PRINTS" id="PR01069">
    <property type="entry name" value="ACCCTRFRASEA"/>
</dbReference>
<keyword evidence="5 10" id="KW-0276">Fatty acid metabolism</keyword>
<evidence type="ECO:0000256" key="9">
    <source>
        <dbReference type="ARBA" id="ARBA00049152"/>
    </source>
</evidence>
<dbReference type="NCBIfam" id="NF041504">
    <property type="entry name" value="AccA_sub"/>
    <property type="match status" value="1"/>
</dbReference>
<keyword evidence="8 10" id="KW-0275">Fatty acid biosynthesis</keyword>
<comment type="caution">
    <text evidence="12">The sequence shown here is derived from an EMBL/GenBank/DDBJ whole genome shotgun (WGS) entry which is preliminary data.</text>
</comment>
<evidence type="ECO:0000256" key="3">
    <source>
        <dbReference type="ARBA" id="ARBA00022679"/>
    </source>
</evidence>
<dbReference type="InterPro" id="IPR011763">
    <property type="entry name" value="COA_CT_C"/>
</dbReference>
<dbReference type="EMBL" id="JAAMOW010000001">
    <property type="protein sequence ID" value="NGY03547.1"/>
    <property type="molecule type" value="Genomic_DNA"/>
</dbReference>
<dbReference type="NCBIfam" id="TIGR00513">
    <property type="entry name" value="accA"/>
    <property type="match status" value="1"/>
</dbReference>
<keyword evidence="10" id="KW-0963">Cytoplasm</keyword>
<keyword evidence="6 10" id="KW-0067">ATP-binding</keyword>
<evidence type="ECO:0000256" key="4">
    <source>
        <dbReference type="ARBA" id="ARBA00022741"/>
    </source>
</evidence>
<feature type="domain" description="CoA carboxyltransferase C-terminal" evidence="11">
    <location>
        <begin position="39"/>
        <end position="293"/>
    </location>
</feature>
<keyword evidence="4 10" id="KW-0547">Nucleotide-binding</keyword>
<protein>
    <recommendedName>
        <fullName evidence="10">Acetyl-coenzyme A carboxylase carboxyl transferase subunit alpha</fullName>
        <shortName evidence="10">ACCase subunit alpha</shortName>
        <shortName evidence="10">Acetyl-CoA carboxylase carboxyltransferase subunit alpha</shortName>
        <ecNumber evidence="10">2.1.3.15</ecNumber>
    </recommendedName>
</protein>
<evidence type="ECO:0000256" key="6">
    <source>
        <dbReference type="ARBA" id="ARBA00022840"/>
    </source>
</evidence>
<gene>
    <name evidence="10" type="primary">accA</name>
    <name evidence="12" type="ORF">G7Y85_02090</name>
</gene>
<dbReference type="PANTHER" id="PTHR42853">
    <property type="entry name" value="ACETYL-COENZYME A CARBOXYLASE CARBOXYL TRANSFERASE SUBUNIT ALPHA"/>
    <property type="match status" value="1"/>
</dbReference>
<evidence type="ECO:0000256" key="5">
    <source>
        <dbReference type="ARBA" id="ARBA00022832"/>
    </source>
</evidence>
<evidence type="ECO:0000256" key="1">
    <source>
        <dbReference type="ARBA" id="ARBA00004956"/>
    </source>
</evidence>
<dbReference type="SUPFAM" id="SSF52096">
    <property type="entry name" value="ClpP/crotonase"/>
    <property type="match status" value="1"/>
</dbReference>
<dbReference type="InterPro" id="IPR001095">
    <property type="entry name" value="Acetyl_CoA_COase_a_su"/>
</dbReference>
<dbReference type="Proteomes" id="UP000472676">
    <property type="component" value="Unassembled WGS sequence"/>
</dbReference>
<dbReference type="AlphaFoldDB" id="A0A6M2BNB6"/>
<dbReference type="GO" id="GO:0016743">
    <property type="term" value="F:carboxyl- or carbamoyltransferase activity"/>
    <property type="evidence" value="ECO:0007669"/>
    <property type="project" value="UniProtKB-UniRule"/>
</dbReference>
<comment type="subunit">
    <text evidence="10">Acetyl-CoA carboxylase is a heterohexamer composed of biotin carboxyl carrier protein (AccB), biotin carboxylase (AccC) and two subunits each of ACCase subunit alpha (AccA) and ACCase subunit beta (AccD).</text>
</comment>
<evidence type="ECO:0000313" key="13">
    <source>
        <dbReference type="Proteomes" id="UP000472676"/>
    </source>
</evidence>
<dbReference type="RefSeq" id="WP_166251041.1">
    <property type="nucleotide sequence ID" value="NZ_JAAMOW010000001.1"/>
</dbReference>
<reference evidence="12 13" key="1">
    <citation type="journal article" date="2014" name="Int. J. Syst. Evol. Microbiol.">
        <title>Solimonas terrae sp. nov., isolated from soil.</title>
        <authorList>
            <person name="Kim S.J."/>
            <person name="Moon J.Y."/>
            <person name="Weon H.Y."/>
            <person name="Ahn J.H."/>
            <person name="Chen W.M."/>
            <person name="Kwon S.W."/>
        </authorList>
    </citation>
    <scope>NUCLEOTIDE SEQUENCE [LARGE SCALE GENOMIC DNA]</scope>
    <source>
        <strain evidence="12 13">KIS83-12</strain>
    </source>
</reference>
<name>A0A6M2BNB6_9GAMM</name>
<dbReference type="Pfam" id="PF03255">
    <property type="entry name" value="ACCA"/>
    <property type="match status" value="1"/>
</dbReference>
<keyword evidence="13" id="KW-1185">Reference proteome</keyword>
<evidence type="ECO:0000256" key="2">
    <source>
        <dbReference type="ARBA" id="ARBA00022516"/>
    </source>
</evidence>
<dbReference type="UniPathway" id="UPA00655">
    <property type="reaction ID" value="UER00711"/>
</dbReference>
<evidence type="ECO:0000259" key="11">
    <source>
        <dbReference type="PROSITE" id="PS50989"/>
    </source>
</evidence>
<comment type="pathway">
    <text evidence="1 10">Lipid metabolism; malonyl-CoA biosynthesis; malonyl-CoA from acetyl-CoA: step 1/1.</text>
</comment>
<evidence type="ECO:0000313" key="12">
    <source>
        <dbReference type="EMBL" id="NGY03547.1"/>
    </source>
</evidence>
<dbReference type="GO" id="GO:2001295">
    <property type="term" value="P:malonyl-CoA biosynthetic process"/>
    <property type="evidence" value="ECO:0007669"/>
    <property type="project" value="UniProtKB-UniRule"/>
</dbReference>
<dbReference type="GO" id="GO:0006633">
    <property type="term" value="P:fatty acid biosynthetic process"/>
    <property type="evidence" value="ECO:0007669"/>
    <property type="project" value="UniProtKB-KW"/>
</dbReference>